<dbReference type="SUPFAM" id="SSF51735">
    <property type="entry name" value="NAD(P)-binding Rossmann-fold domains"/>
    <property type="match status" value="1"/>
</dbReference>
<dbReference type="Proteomes" id="UP000552700">
    <property type="component" value="Unassembled WGS sequence"/>
</dbReference>
<sequence>MQTVRNTGDANDRGDASEFWPGRYAGQSALIVGGTGGIGAAAARRLAAEGASVGILDLNGDAAQTLAQELSDRGYTALGYALDATDPAQVARVFDDFETRMGKIDVLVNMAGLYSHIEFSAMTLDVWRKYIAINLDITFVTTHDVLPRMIARGYGRISTVSSASIALGLTEYAGYIAGKSGVIGLTRVLARLGGGHNVTANTIMPGLIETSVSKASYGSHWASVAEQTAAMQSVPRIGGPEDIADGIAWICSRQARHITGQVLNIDGGLHFTD</sequence>
<feature type="domain" description="Ketoreductase" evidence="3">
    <location>
        <begin position="27"/>
        <end position="210"/>
    </location>
</feature>
<dbReference type="AlphaFoldDB" id="A0A841IY56"/>
<protein>
    <submittedName>
        <fullName evidence="4">NAD(P)-dependent dehydrogenase (Short-subunit alcohol dehydrogenase family)</fullName>
    </submittedName>
</protein>
<name>A0A841IY56_9SPHN</name>
<dbReference type="FunFam" id="3.40.50.720:FF:000084">
    <property type="entry name" value="Short-chain dehydrogenase reductase"/>
    <property type="match status" value="1"/>
</dbReference>
<dbReference type="PRINTS" id="PR00081">
    <property type="entry name" value="GDHRDH"/>
</dbReference>
<dbReference type="InterPro" id="IPR036291">
    <property type="entry name" value="NAD(P)-bd_dom_sf"/>
</dbReference>
<evidence type="ECO:0000313" key="4">
    <source>
        <dbReference type="EMBL" id="MBB6123062.1"/>
    </source>
</evidence>
<proteinExistence type="inferred from homology"/>
<evidence type="ECO:0000256" key="2">
    <source>
        <dbReference type="ARBA" id="ARBA00051383"/>
    </source>
</evidence>
<comment type="caution">
    <text evidence="4">The sequence shown here is derived from an EMBL/GenBank/DDBJ whole genome shotgun (WGS) entry which is preliminary data.</text>
</comment>
<dbReference type="Pfam" id="PF13561">
    <property type="entry name" value="adh_short_C2"/>
    <property type="match status" value="1"/>
</dbReference>
<dbReference type="PANTHER" id="PTHR42879:SF2">
    <property type="entry name" value="3-OXOACYL-[ACYL-CARRIER-PROTEIN] REDUCTASE FABG"/>
    <property type="match status" value="1"/>
</dbReference>
<dbReference type="InterPro" id="IPR002347">
    <property type="entry name" value="SDR_fam"/>
</dbReference>
<dbReference type="Gene3D" id="3.40.50.720">
    <property type="entry name" value="NAD(P)-binding Rossmann-like Domain"/>
    <property type="match status" value="1"/>
</dbReference>
<keyword evidence="5" id="KW-1185">Reference proteome</keyword>
<dbReference type="RefSeq" id="WP_184077673.1">
    <property type="nucleotide sequence ID" value="NZ_JACIJP010000001.1"/>
</dbReference>
<evidence type="ECO:0000313" key="5">
    <source>
        <dbReference type="Proteomes" id="UP000552700"/>
    </source>
</evidence>
<evidence type="ECO:0000256" key="1">
    <source>
        <dbReference type="ARBA" id="ARBA00006484"/>
    </source>
</evidence>
<gene>
    <name evidence="4" type="ORF">FHS92_000769</name>
</gene>
<comment type="similarity">
    <text evidence="1">Belongs to the short-chain dehydrogenases/reductases (SDR) family.</text>
</comment>
<comment type="catalytic activity">
    <reaction evidence="2">
        <text>2,5-dichlorocyclohexa-2,5-dien-1,4-diol + NAD(+) = 2,5-dichlorohydroquinone + NADH + H(+)</text>
        <dbReference type="Rhea" id="RHEA:15741"/>
        <dbReference type="ChEBI" id="CHEBI:15378"/>
        <dbReference type="ChEBI" id="CHEBI:27545"/>
        <dbReference type="ChEBI" id="CHEBI:28975"/>
        <dbReference type="ChEBI" id="CHEBI:57540"/>
        <dbReference type="ChEBI" id="CHEBI:57945"/>
    </reaction>
</comment>
<dbReference type="InterPro" id="IPR057326">
    <property type="entry name" value="KR_dom"/>
</dbReference>
<dbReference type="EMBL" id="JACIJP010000001">
    <property type="protein sequence ID" value="MBB6123062.1"/>
    <property type="molecule type" value="Genomic_DNA"/>
</dbReference>
<dbReference type="PANTHER" id="PTHR42879">
    <property type="entry name" value="3-OXOACYL-(ACYL-CARRIER-PROTEIN) REDUCTASE"/>
    <property type="match status" value="1"/>
</dbReference>
<reference evidence="4 5" key="1">
    <citation type="submission" date="2020-08" db="EMBL/GenBank/DDBJ databases">
        <title>Genomic Encyclopedia of Type Strains, Phase IV (KMG-IV): sequencing the most valuable type-strain genomes for metagenomic binning, comparative biology and taxonomic classification.</title>
        <authorList>
            <person name="Goeker M."/>
        </authorList>
    </citation>
    <scope>NUCLEOTIDE SEQUENCE [LARGE SCALE GENOMIC DNA]</scope>
    <source>
        <strain evidence="4 5">DSM 102255</strain>
    </source>
</reference>
<organism evidence="4 5">
    <name type="scientific">Sphingobium subterraneum</name>
    <dbReference type="NCBI Taxonomy" id="627688"/>
    <lineage>
        <taxon>Bacteria</taxon>
        <taxon>Pseudomonadati</taxon>
        <taxon>Pseudomonadota</taxon>
        <taxon>Alphaproteobacteria</taxon>
        <taxon>Sphingomonadales</taxon>
        <taxon>Sphingomonadaceae</taxon>
        <taxon>Sphingobium</taxon>
    </lineage>
</organism>
<dbReference type="SMART" id="SM00822">
    <property type="entry name" value="PKS_KR"/>
    <property type="match status" value="1"/>
</dbReference>
<dbReference type="InterPro" id="IPR050259">
    <property type="entry name" value="SDR"/>
</dbReference>
<evidence type="ECO:0000259" key="3">
    <source>
        <dbReference type="SMART" id="SM00822"/>
    </source>
</evidence>
<accession>A0A841IY56</accession>
<dbReference type="PRINTS" id="PR00080">
    <property type="entry name" value="SDRFAMILY"/>
</dbReference>